<evidence type="ECO:0000256" key="1">
    <source>
        <dbReference type="ARBA" id="ARBA00005233"/>
    </source>
</evidence>
<accession>A0ABV6IB46</accession>
<evidence type="ECO:0000256" key="2">
    <source>
        <dbReference type="ARBA" id="ARBA00022481"/>
    </source>
</evidence>
<keyword evidence="4" id="KW-0812">Transmembrane</keyword>
<dbReference type="SUPFAM" id="SSF54523">
    <property type="entry name" value="Pili subunits"/>
    <property type="match status" value="1"/>
</dbReference>
<dbReference type="Pfam" id="PF00114">
    <property type="entry name" value="Pilin"/>
    <property type="match status" value="1"/>
</dbReference>
<reference evidence="5 6" key="1">
    <citation type="submission" date="2024-09" db="EMBL/GenBank/DDBJ databases">
        <authorList>
            <person name="Sun Q."/>
            <person name="Mori K."/>
        </authorList>
    </citation>
    <scope>NUCLEOTIDE SEQUENCE [LARGE SCALE GENOMIC DNA]</scope>
    <source>
        <strain evidence="5 6">CCM 8677</strain>
    </source>
</reference>
<keyword evidence="2" id="KW-0488">Methylation</keyword>
<evidence type="ECO:0000256" key="4">
    <source>
        <dbReference type="SAM" id="Phobius"/>
    </source>
</evidence>
<sequence length="152" mass="15820">MKRNLILSSRLQGFTLIELMIVVAIIGMLAAVAIPAYQDYVAKSKFTAAFTEAAAGKTGFDAALNDGLTPTLVNPSTTSTWFIGVQSVNPNSQISIPNVTNSGTILATIVGGPDSVRGLTISFNRSASTGAWTCSSSVKQRIIGGDNYCVGS</sequence>
<keyword evidence="4" id="KW-1133">Transmembrane helix</keyword>
<evidence type="ECO:0000256" key="3">
    <source>
        <dbReference type="RuleBase" id="RU000389"/>
    </source>
</evidence>
<evidence type="ECO:0000313" key="5">
    <source>
        <dbReference type="EMBL" id="MFC0349040.1"/>
    </source>
</evidence>
<dbReference type="EMBL" id="JBHLXJ010000004">
    <property type="protein sequence ID" value="MFC0349040.1"/>
    <property type="molecule type" value="Genomic_DNA"/>
</dbReference>
<keyword evidence="6" id="KW-1185">Reference proteome</keyword>
<dbReference type="PROSITE" id="PS00409">
    <property type="entry name" value="PROKAR_NTER_METHYL"/>
    <property type="match status" value="1"/>
</dbReference>
<dbReference type="Proteomes" id="UP001589844">
    <property type="component" value="Unassembled WGS sequence"/>
</dbReference>
<dbReference type="InterPro" id="IPR001082">
    <property type="entry name" value="Pilin"/>
</dbReference>
<dbReference type="InterPro" id="IPR012902">
    <property type="entry name" value="N_methyl_site"/>
</dbReference>
<protein>
    <submittedName>
        <fullName evidence="5">Pilin</fullName>
    </submittedName>
</protein>
<name>A0ABV6IB46_9BURK</name>
<dbReference type="NCBIfam" id="TIGR02532">
    <property type="entry name" value="IV_pilin_GFxxxE"/>
    <property type="match status" value="1"/>
</dbReference>
<comment type="caution">
    <text evidence="5">The sequence shown here is derived from an EMBL/GenBank/DDBJ whole genome shotgun (WGS) entry which is preliminary data.</text>
</comment>
<organism evidence="5 6">
    <name type="scientific">Undibacterium danionis</name>
    <dbReference type="NCBI Taxonomy" id="1812100"/>
    <lineage>
        <taxon>Bacteria</taxon>
        <taxon>Pseudomonadati</taxon>
        <taxon>Pseudomonadota</taxon>
        <taxon>Betaproteobacteria</taxon>
        <taxon>Burkholderiales</taxon>
        <taxon>Oxalobacteraceae</taxon>
        <taxon>Undibacterium</taxon>
    </lineage>
</organism>
<comment type="similarity">
    <text evidence="1 3">Belongs to the N-Me-Phe pilin family.</text>
</comment>
<gene>
    <name evidence="5" type="ORF">ACFFJH_04415</name>
</gene>
<feature type="transmembrane region" description="Helical" evidence="4">
    <location>
        <begin position="12"/>
        <end position="37"/>
    </location>
</feature>
<dbReference type="Gene3D" id="3.30.700.10">
    <property type="entry name" value="Glycoprotein, Type 4 Pilin"/>
    <property type="match status" value="1"/>
</dbReference>
<keyword evidence="4" id="KW-0472">Membrane</keyword>
<proteinExistence type="inferred from homology"/>
<dbReference type="InterPro" id="IPR045584">
    <property type="entry name" value="Pilin-like"/>
</dbReference>
<keyword evidence="3" id="KW-0281">Fimbrium</keyword>
<dbReference type="Pfam" id="PF07963">
    <property type="entry name" value="N_methyl"/>
    <property type="match status" value="1"/>
</dbReference>
<evidence type="ECO:0000313" key="6">
    <source>
        <dbReference type="Proteomes" id="UP001589844"/>
    </source>
</evidence>
<dbReference type="RefSeq" id="WP_390210365.1">
    <property type="nucleotide sequence ID" value="NZ_JBHLXJ010000004.1"/>
</dbReference>